<reference evidence="1" key="1">
    <citation type="journal article" date="2022" name="bioRxiv">
        <title>Sequencing and chromosome-scale assembly of the giantPleurodeles waltlgenome.</title>
        <authorList>
            <person name="Brown T."/>
            <person name="Elewa A."/>
            <person name="Iarovenko S."/>
            <person name="Subramanian E."/>
            <person name="Araus A.J."/>
            <person name="Petzold A."/>
            <person name="Susuki M."/>
            <person name="Suzuki K.-i.T."/>
            <person name="Hayashi T."/>
            <person name="Toyoda A."/>
            <person name="Oliveira C."/>
            <person name="Osipova E."/>
            <person name="Leigh N.D."/>
            <person name="Simon A."/>
            <person name="Yun M.H."/>
        </authorList>
    </citation>
    <scope>NUCLEOTIDE SEQUENCE</scope>
    <source>
        <strain evidence="1">20211129_DDA</strain>
        <tissue evidence="1">Liver</tissue>
    </source>
</reference>
<name>A0AAV7MIQ4_PLEWA</name>
<evidence type="ECO:0000313" key="1">
    <source>
        <dbReference type="EMBL" id="KAJ1100978.1"/>
    </source>
</evidence>
<proteinExistence type="predicted"/>
<gene>
    <name evidence="1" type="ORF">NDU88_006053</name>
</gene>
<dbReference type="AlphaFoldDB" id="A0AAV7MIQ4"/>
<keyword evidence="2" id="KW-1185">Reference proteome</keyword>
<dbReference type="EMBL" id="JANPWB010000014">
    <property type="protein sequence ID" value="KAJ1100978.1"/>
    <property type="molecule type" value="Genomic_DNA"/>
</dbReference>
<accession>A0AAV7MIQ4</accession>
<dbReference type="Proteomes" id="UP001066276">
    <property type="component" value="Chromosome 10"/>
</dbReference>
<sequence>MCGPATTWDGSEPLRLAEGREAAGVGFGHWNRAALELCHTRQGVACIPLRGNNRSGCISKAAGKKREELGAAARRSAKGAAVAGVEVGTAGGRVR</sequence>
<organism evidence="1 2">
    <name type="scientific">Pleurodeles waltl</name>
    <name type="common">Iberian ribbed newt</name>
    <dbReference type="NCBI Taxonomy" id="8319"/>
    <lineage>
        <taxon>Eukaryota</taxon>
        <taxon>Metazoa</taxon>
        <taxon>Chordata</taxon>
        <taxon>Craniata</taxon>
        <taxon>Vertebrata</taxon>
        <taxon>Euteleostomi</taxon>
        <taxon>Amphibia</taxon>
        <taxon>Batrachia</taxon>
        <taxon>Caudata</taxon>
        <taxon>Salamandroidea</taxon>
        <taxon>Salamandridae</taxon>
        <taxon>Pleurodelinae</taxon>
        <taxon>Pleurodeles</taxon>
    </lineage>
</organism>
<protein>
    <submittedName>
        <fullName evidence="1">Uncharacterized protein</fullName>
    </submittedName>
</protein>
<comment type="caution">
    <text evidence="1">The sequence shown here is derived from an EMBL/GenBank/DDBJ whole genome shotgun (WGS) entry which is preliminary data.</text>
</comment>
<evidence type="ECO:0000313" key="2">
    <source>
        <dbReference type="Proteomes" id="UP001066276"/>
    </source>
</evidence>